<feature type="region of interest" description="Disordered" evidence="1">
    <location>
        <begin position="45"/>
        <end position="95"/>
    </location>
</feature>
<proteinExistence type="predicted"/>
<feature type="transmembrane region" description="Helical" evidence="2">
    <location>
        <begin position="147"/>
        <end position="171"/>
    </location>
</feature>
<dbReference type="RefSeq" id="WP_378578554.1">
    <property type="nucleotide sequence ID" value="NZ_JBHSFQ010000031.1"/>
</dbReference>
<evidence type="ECO:0000313" key="3">
    <source>
        <dbReference type="EMBL" id="MFC4564967.1"/>
    </source>
</evidence>
<accession>A0ABV9E1N7</accession>
<evidence type="ECO:0000256" key="1">
    <source>
        <dbReference type="SAM" id="MobiDB-lite"/>
    </source>
</evidence>
<gene>
    <name evidence="3" type="ORF">ACFO4E_24165</name>
</gene>
<keyword evidence="2" id="KW-0472">Membrane</keyword>
<dbReference type="Proteomes" id="UP001595923">
    <property type="component" value="Unassembled WGS sequence"/>
</dbReference>
<feature type="region of interest" description="Disordered" evidence="1">
    <location>
        <begin position="1"/>
        <end position="33"/>
    </location>
</feature>
<keyword evidence="2" id="KW-0812">Transmembrane</keyword>
<protein>
    <submittedName>
        <fullName evidence="3">Uncharacterized protein</fullName>
    </submittedName>
</protein>
<feature type="compositionally biased region" description="Low complexity" evidence="1">
    <location>
        <begin position="51"/>
        <end position="66"/>
    </location>
</feature>
<comment type="caution">
    <text evidence="3">The sequence shown here is derived from an EMBL/GenBank/DDBJ whole genome shotgun (WGS) entry which is preliminary data.</text>
</comment>
<keyword evidence="2" id="KW-1133">Transmembrane helix</keyword>
<sequence length="178" mass="19403">MTRTETAVPEGRHRRPHREGAASERASSGDMGELATLVRRLAAVRPDILTPVPVSPVSPTVARSPSSPSPPSPSSSPSPTREVAPLARERPARDDRDTLNRIAELRAIAAGRHRPGTYWPLHADDRFRARMRRPSRLRRAVRRLPRFAHHACAVAGAYVLGDGALTALMLLSSVPLGR</sequence>
<name>A0ABV9E1N7_9ACTN</name>
<evidence type="ECO:0000313" key="4">
    <source>
        <dbReference type="Proteomes" id="UP001595923"/>
    </source>
</evidence>
<keyword evidence="4" id="KW-1185">Reference proteome</keyword>
<dbReference type="EMBL" id="JBHSFQ010000031">
    <property type="protein sequence ID" value="MFC4564967.1"/>
    <property type="molecule type" value="Genomic_DNA"/>
</dbReference>
<evidence type="ECO:0000256" key="2">
    <source>
        <dbReference type="SAM" id="Phobius"/>
    </source>
</evidence>
<feature type="compositionally biased region" description="Pro residues" evidence="1">
    <location>
        <begin position="67"/>
        <end position="76"/>
    </location>
</feature>
<reference evidence="4" key="1">
    <citation type="journal article" date="2019" name="Int. J. Syst. Evol. Microbiol.">
        <title>The Global Catalogue of Microorganisms (GCM) 10K type strain sequencing project: providing services to taxonomists for standard genome sequencing and annotation.</title>
        <authorList>
            <consortium name="The Broad Institute Genomics Platform"/>
            <consortium name="The Broad Institute Genome Sequencing Center for Infectious Disease"/>
            <person name="Wu L."/>
            <person name="Ma J."/>
        </authorList>
    </citation>
    <scope>NUCLEOTIDE SEQUENCE [LARGE SCALE GENOMIC DNA]</scope>
    <source>
        <strain evidence="4">XZYJ18</strain>
    </source>
</reference>
<organism evidence="3 4">
    <name type="scientific">Nocardiopsis mangrovi</name>
    <dbReference type="NCBI Taxonomy" id="1179818"/>
    <lineage>
        <taxon>Bacteria</taxon>
        <taxon>Bacillati</taxon>
        <taxon>Actinomycetota</taxon>
        <taxon>Actinomycetes</taxon>
        <taxon>Streptosporangiales</taxon>
        <taxon>Nocardiopsidaceae</taxon>
        <taxon>Nocardiopsis</taxon>
    </lineage>
</organism>